<dbReference type="AlphaFoldDB" id="A0A016TPR6"/>
<keyword evidence="2" id="KW-1185">Reference proteome</keyword>
<accession>A0A016TPR6</accession>
<proteinExistence type="predicted"/>
<reference evidence="2" key="1">
    <citation type="journal article" date="2015" name="Nat. Genet.">
        <title>The genome and transcriptome of the zoonotic hookworm Ancylostoma ceylanicum identify infection-specific gene families.</title>
        <authorList>
            <person name="Schwarz E.M."/>
            <person name="Hu Y."/>
            <person name="Antoshechkin I."/>
            <person name="Miller M.M."/>
            <person name="Sternberg P.W."/>
            <person name="Aroian R.V."/>
        </authorList>
    </citation>
    <scope>NUCLEOTIDE SEQUENCE</scope>
    <source>
        <strain evidence="2">HY135</strain>
    </source>
</reference>
<gene>
    <name evidence="1" type="primary">Acey_s0086.g1984</name>
    <name evidence="1" type="ORF">Y032_0086g1984</name>
</gene>
<name>A0A016TPR6_9BILA</name>
<organism evidence="1 2">
    <name type="scientific">Ancylostoma ceylanicum</name>
    <dbReference type="NCBI Taxonomy" id="53326"/>
    <lineage>
        <taxon>Eukaryota</taxon>
        <taxon>Metazoa</taxon>
        <taxon>Ecdysozoa</taxon>
        <taxon>Nematoda</taxon>
        <taxon>Chromadorea</taxon>
        <taxon>Rhabditida</taxon>
        <taxon>Rhabditina</taxon>
        <taxon>Rhabditomorpha</taxon>
        <taxon>Strongyloidea</taxon>
        <taxon>Ancylostomatidae</taxon>
        <taxon>Ancylostomatinae</taxon>
        <taxon>Ancylostoma</taxon>
    </lineage>
</organism>
<sequence>MAAKERGKGWLVPPRMETVWFCGATLYELYRFSQLSHSIHVLIYGIMVYQNDALTLHDTRKISLKPMCGQTITQKTRLGAIRRTPMTERRALDSPFVVQMARAPSLSSLAQYNQYTFIHHTIAEGDDIQGE</sequence>
<evidence type="ECO:0000313" key="2">
    <source>
        <dbReference type="Proteomes" id="UP000024635"/>
    </source>
</evidence>
<protein>
    <submittedName>
        <fullName evidence="1">Uncharacterized protein</fullName>
    </submittedName>
</protein>
<evidence type="ECO:0000313" key="1">
    <source>
        <dbReference type="EMBL" id="EYC04775.1"/>
    </source>
</evidence>
<comment type="caution">
    <text evidence="1">The sequence shown here is derived from an EMBL/GenBank/DDBJ whole genome shotgun (WGS) entry which is preliminary data.</text>
</comment>
<dbReference type="EMBL" id="JARK01001422">
    <property type="protein sequence ID" value="EYC04775.1"/>
    <property type="molecule type" value="Genomic_DNA"/>
</dbReference>
<dbReference type="Proteomes" id="UP000024635">
    <property type="component" value="Unassembled WGS sequence"/>
</dbReference>